<evidence type="ECO:0000313" key="2">
    <source>
        <dbReference type="EMBL" id="WNG49161.1"/>
    </source>
</evidence>
<gene>
    <name evidence="2" type="ORF">F0U60_37380</name>
</gene>
<name>A0ABY9X187_9BACT</name>
<dbReference type="Gene3D" id="3.30.300.20">
    <property type="match status" value="1"/>
</dbReference>
<reference evidence="2 3" key="1">
    <citation type="submission" date="2019-08" db="EMBL/GenBank/DDBJ databases">
        <title>Archangium and Cystobacter genomes.</title>
        <authorList>
            <person name="Chen I.-C.K."/>
            <person name="Wielgoss S."/>
        </authorList>
    </citation>
    <scope>NUCLEOTIDE SEQUENCE [LARGE SCALE GENOMIC DNA]</scope>
    <source>
        <strain evidence="2 3">Cbm 6</strain>
    </source>
</reference>
<evidence type="ECO:0000313" key="3">
    <source>
        <dbReference type="Proteomes" id="UP001611383"/>
    </source>
</evidence>
<dbReference type="InterPro" id="IPR015946">
    <property type="entry name" value="KH_dom-like_a/b"/>
</dbReference>
<organism evidence="2 3">
    <name type="scientific">Archangium minus</name>
    <dbReference type="NCBI Taxonomy" id="83450"/>
    <lineage>
        <taxon>Bacteria</taxon>
        <taxon>Pseudomonadati</taxon>
        <taxon>Myxococcota</taxon>
        <taxon>Myxococcia</taxon>
        <taxon>Myxococcales</taxon>
        <taxon>Cystobacterineae</taxon>
        <taxon>Archangiaceae</taxon>
        <taxon>Archangium</taxon>
    </lineage>
</organism>
<sequence length="126" mass="13866">MSSKPRRTRSSEEASIPARHLRLQSTLFEEVSLLFRGELSDPLLEGVVITTLELSPDGRHARIGFTLPPERQESGPAPVEEALDRAMGFIRSQLALGLNLKRVPHLRFICVGVAPRLAPGEEGDES</sequence>
<dbReference type="SUPFAM" id="SSF89919">
    <property type="entry name" value="Ribosome-binding factor A, RbfA"/>
    <property type="match status" value="1"/>
</dbReference>
<dbReference type="InterPro" id="IPR023799">
    <property type="entry name" value="RbfA_dom_sf"/>
</dbReference>
<evidence type="ECO:0000256" key="1">
    <source>
        <dbReference type="ARBA" id="ARBA00022517"/>
    </source>
</evidence>
<dbReference type="RefSeq" id="WP_395806834.1">
    <property type="nucleotide sequence ID" value="NZ_CP043494.1"/>
</dbReference>
<proteinExistence type="predicted"/>
<keyword evidence="3" id="KW-1185">Reference proteome</keyword>
<accession>A0ABY9X187</accession>
<protein>
    <submittedName>
        <fullName evidence="2">Ribosome-binding factor A</fullName>
    </submittedName>
</protein>
<dbReference type="InterPro" id="IPR000238">
    <property type="entry name" value="RbfA"/>
</dbReference>
<dbReference type="EMBL" id="CP043494">
    <property type="protein sequence ID" value="WNG49161.1"/>
    <property type="molecule type" value="Genomic_DNA"/>
</dbReference>
<dbReference type="Proteomes" id="UP001611383">
    <property type="component" value="Chromosome"/>
</dbReference>
<keyword evidence="1" id="KW-0690">Ribosome biogenesis</keyword>
<dbReference type="Pfam" id="PF02033">
    <property type="entry name" value="RBFA"/>
    <property type="match status" value="1"/>
</dbReference>